<sequence length="1476" mass="165166">MNDLSALCIIIENGLIPTPVPHSEDPSLILPLIEAPSLNLPLIEAPFHRIPRDEVFSCYTDAAWIASSGSCGMGWIFKTQDHRVIHQGSATRLHTPLALAAEALALRSALIAASRMEFTSIKVFSDSQVLISLLNTETSTNELQGILHDIAFFSRSLSSIKFPFVPRKSNMLADALAKDALSSLPVLTTSALFQQDNKEDDSASLSPSLVPPSALSQNWKHQVFPSFHGADVRKTFLSHILEAFKGKGIDPFVDNNIERSKSIGPELIEAIRGSRIAIVLLSRNYASSSWCMNELVEIMKCKEDLGQIVITIFYEVDPTHIKKQTGDFGKVFKETCKGKSKEEIKRWRKALEGVATIAGYHSSNWDNEAAMIENIATDVSNKLINATPSRDFEALVGMGVHMENMRALLRLDLDEVRMIGIWGPPGIGKTTIARFLLNQVSKSFQLSTIMVNIKECYPSPCLDEYSAQLQLQNKMLSKMINQKDIMIPHLGVAQERLKDKKVFLVLDDVDQLGQLDALAKETRWFGPGSRIIITTENLRLLMAHRINHIYKVDFSSTDEAFQIFSMHAFGQKHPYNGFYELSREVIELAGGLPLGLKVMGSSLRGMSKQEWKRTLPRLRTCLDGKIESILMFSYEALSHEDKDLFLCIACFFNYQNIKKVENHLAERFLDVRQGLYVLAEKSLIHIGTEAIEMHKLLVQLGREIARTKSTNDPRKSHFLVDEREICEALSDETMASSRHIIGMDFDLSKNGEEVISISEKALQRMSNLQFIRFDGRNCARHSSNLLFVRFYGNNCGHPDIVNALQDLNYQFQEIRLLHWINFRRLCLPSTFNPEFLVELNMPNSKCHTLWEGSKALRNLKWMDLSFSISLKKLPDISTATNLEELILKCCVSLVEVPLCVGKLAKLQVLCLYGCRSILKLPSFTKNVTGLQSLDLNGCSSLVELPSSIGNAINLQNLDIGCLSLLKLPLSIVNFTNLNKFILNGCSSLVELPFIGNATNLQNLDLGSCYSLMELPSSIGNAINLQNLDLSNCSSLVKLPSSIGNATNLQILDLRNCSSLVEIPTSIGHATNLWRLDLSGCSSLVELPSSIGNISELQELNLHNCSNLVKLPSSFGHATNLQNLDLSGCSCLVELPSSIGNITNLQELNLCNCSNLVKLPSSIGNLHLLFTLSLARCQKLEVLPSNINLKSLERLDLTNCSRFKGFPEISTNIECLYLGGTAVEEVPSSIKSWSRLTVLHMSYFEKLKEFSHVLDIITWLEFGEDIQEIAPWVKEISRLHGLSLYKCRKLLSLPQLPESLSIINAEDCKSLERLDCSYNNPLIRLNFAKCFKLNQEARDFIIQIPTSNHAVLPGVQVPAYFTHRATTRALTIKLNERPISTSMRFKACIVLVKCDYEAGDDESSLMVHIDIMDKQNGLDVHYRPGIHTIYPLLTEHLYIFQGETEEVTSTELMFEFETVSNKWEIGECGIILEVPSS</sequence>
<dbReference type="Proteomes" id="UP000694240">
    <property type="component" value="Chromosome 8"/>
</dbReference>
<dbReference type="Pfam" id="PF01582">
    <property type="entry name" value="TIR"/>
    <property type="match status" value="1"/>
</dbReference>
<dbReference type="Pfam" id="PF20160">
    <property type="entry name" value="C-JID"/>
    <property type="match status" value="1"/>
</dbReference>
<dbReference type="GO" id="GO:0051707">
    <property type="term" value="P:response to other organism"/>
    <property type="evidence" value="ECO:0007669"/>
    <property type="project" value="UniProtKB-ARBA"/>
</dbReference>
<dbReference type="InterPro" id="IPR044974">
    <property type="entry name" value="Disease_R_plants"/>
</dbReference>
<dbReference type="Pfam" id="PF07725">
    <property type="entry name" value="LRR_3"/>
    <property type="match status" value="1"/>
</dbReference>
<reference evidence="9 10" key="1">
    <citation type="submission" date="2020-12" db="EMBL/GenBank/DDBJ databases">
        <title>Concerted genomic and epigenomic changes stabilize Arabidopsis allopolyploids.</title>
        <authorList>
            <person name="Chen Z."/>
        </authorList>
    </citation>
    <scope>NUCLEOTIDE SEQUENCE [LARGE SCALE GENOMIC DNA]</scope>
    <source>
        <strain evidence="9">Allo738</strain>
        <tissue evidence="9">Leaf</tissue>
    </source>
</reference>
<evidence type="ECO:0000313" key="9">
    <source>
        <dbReference type="EMBL" id="KAG7578678.1"/>
    </source>
</evidence>
<dbReference type="InterPro" id="IPR044730">
    <property type="entry name" value="RNase_H-like_dom_plant"/>
</dbReference>
<name>A0A8T2AWT3_9BRAS</name>
<evidence type="ECO:0000256" key="2">
    <source>
        <dbReference type="ARBA" id="ARBA00022614"/>
    </source>
</evidence>
<dbReference type="EMBL" id="JAEFBK010000008">
    <property type="protein sequence ID" value="KAG7578678.1"/>
    <property type="molecule type" value="Genomic_DNA"/>
</dbReference>
<comment type="catalytic activity">
    <reaction evidence="7">
        <text>NAD(+) + H2O = ADP-D-ribose + nicotinamide + H(+)</text>
        <dbReference type="Rhea" id="RHEA:16301"/>
        <dbReference type="ChEBI" id="CHEBI:15377"/>
        <dbReference type="ChEBI" id="CHEBI:15378"/>
        <dbReference type="ChEBI" id="CHEBI:17154"/>
        <dbReference type="ChEBI" id="CHEBI:57540"/>
        <dbReference type="ChEBI" id="CHEBI:57967"/>
        <dbReference type="EC" id="3.2.2.6"/>
    </reaction>
    <physiologicalReaction direction="left-to-right" evidence="7">
        <dbReference type="Rhea" id="RHEA:16302"/>
    </physiologicalReaction>
</comment>
<dbReference type="GO" id="GO:0043531">
    <property type="term" value="F:ADP binding"/>
    <property type="evidence" value="ECO:0007669"/>
    <property type="project" value="InterPro"/>
</dbReference>
<dbReference type="InterPro" id="IPR011713">
    <property type="entry name" value="Leu-rich_rpt_3"/>
</dbReference>
<evidence type="ECO:0000256" key="7">
    <source>
        <dbReference type="ARBA" id="ARBA00047304"/>
    </source>
</evidence>
<dbReference type="GO" id="GO:0006952">
    <property type="term" value="P:defense response"/>
    <property type="evidence" value="ECO:0007669"/>
    <property type="project" value="UniProtKB-KW"/>
</dbReference>
<dbReference type="SMART" id="SM00255">
    <property type="entry name" value="TIR"/>
    <property type="match status" value="1"/>
</dbReference>
<keyword evidence="5" id="KW-0611">Plant defense</keyword>
<feature type="domain" description="TIR" evidence="8">
    <location>
        <begin position="219"/>
        <end position="383"/>
    </location>
</feature>
<dbReference type="Pfam" id="PF00560">
    <property type="entry name" value="LRR_1"/>
    <property type="match status" value="1"/>
</dbReference>
<dbReference type="Pfam" id="PF00931">
    <property type="entry name" value="NB-ARC"/>
    <property type="match status" value="1"/>
</dbReference>
<organism evidence="9 10">
    <name type="scientific">Arabidopsis thaliana x Arabidopsis arenosa</name>
    <dbReference type="NCBI Taxonomy" id="1240361"/>
    <lineage>
        <taxon>Eukaryota</taxon>
        <taxon>Viridiplantae</taxon>
        <taxon>Streptophyta</taxon>
        <taxon>Embryophyta</taxon>
        <taxon>Tracheophyta</taxon>
        <taxon>Spermatophyta</taxon>
        <taxon>Magnoliopsida</taxon>
        <taxon>eudicotyledons</taxon>
        <taxon>Gunneridae</taxon>
        <taxon>Pentapetalae</taxon>
        <taxon>rosids</taxon>
        <taxon>malvids</taxon>
        <taxon>Brassicales</taxon>
        <taxon>Brassicaceae</taxon>
        <taxon>Camelineae</taxon>
        <taxon>Arabidopsis</taxon>
    </lineage>
</organism>
<evidence type="ECO:0000256" key="1">
    <source>
        <dbReference type="ARBA" id="ARBA00011982"/>
    </source>
</evidence>
<keyword evidence="10" id="KW-1185">Reference proteome</keyword>
<dbReference type="FunFam" id="3.40.50.10140:FF:000007">
    <property type="entry name" value="Disease resistance protein (TIR-NBS-LRR class)"/>
    <property type="match status" value="1"/>
</dbReference>
<dbReference type="EC" id="3.2.2.6" evidence="1"/>
<dbReference type="CDD" id="cd06222">
    <property type="entry name" value="RNase_H_like"/>
    <property type="match status" value="1"/>
</dbReference>
<dbReference type="GO" id="GO:0004523">
    <property type="term" value="F:RNA-DNA hybrid ribonuclease activity"/>
    <property type="evidence" value="ECO:0007669"/>
    <property type="project" value="InterPro"/>
</dbReference>
<dbReference type="FunFam" id="3.40.50.300:FF:001002">
    <property type="entry name" value="Disease resistance protein (TIR-NBS-LRR class)"/>
    <property type="match status" value="1"/>
</dbReference>
<dbReference type="InterPro" id="IPR055414">
    <property type="entry name" value="LRR_R13L4/SHOC2-like"/>
</dbReference>
<dbReference type="Pfam" id="PF13456">
    <property type="entry name" value="RVT_3"/>
    <property type="match status" value="1"/>
</dbReference>
<keyword evidence="4" id="KW-0378">Hydrolase</keyword>
<proteinExistence type="predicted"/>
<evidence type="ECO:0000313" key="10">
    <source>
        <dbReference type="Proteomes" id="UP000694240"/>
    </source>
</evidence>
<keyword evidence="3" id="KW-0677">Repeat</keyword>
<dbReference type="InterPro" id="IPR045344">
    <property type="entry name" value="C-JID"/>
</dbReference>
<dbReference type="InterPro" id="IPR000157">
    <property type="entry name" value="TIR_dom"/>
</dbReference>
<gene>
    <name evidence="9" type="ORF">ISN45_Aa03g028520</name>
</gene>
<keyword evidence="6" id="KW-0520">NAD</keyword>
<evidence type="ECO:0000256" key="4">
    <source>
        <dbReference type="ARBA" id="ARBA00022801"/>
    </source>
</evidence>
<dbReference type="FunFam" id="3.80.10.10:FF:000845">
    <property type="entry name" value="Disease resistance protein (TIR-NBS-LRR class)"/>
    <property type="match status" value="1"/>
</dbReference>
<dbReference type="PROSITE" id="PS50104">
    <property type="entry name" value="TIR"/>
    <property type="match status" value="1"/>
</dbReference>
<dbReference type="GO" id="GO:0061809">
    <property type="term" value="F:NAD+ nucleosidase activity, cyclic ADP-ribose generating"/>
    <property type="evidence" value="ECO:0007669"/>
    <property type="project" value="UniProtKB-EC"/>
</dbReference>
<protein>
    <recommendedName>
        <fullName evidence="1">ADP-ribosyl cyclase/cyclic ADP-ribose hydrolase</fullName>
        <ecNumber evidence="1">3.2.2.6</ecNumber>
    </recommendedName>
</protein>
<dbReference type="PANTHER" id="PTHR11017:SF411">
    <property type="entry name" value="ADP-RIBOSYL CYCLASE_CYCLIC ADP-RIBOSE HYDROLASE-RELATED"/>
    <property type="match status" value="1"/>
</dbReference>
<comment type="caution">
    <text evidence="9">The sequence shown here is derived from an EMBL/GenBank/DDBJ whole genome shotgun (WGS) entry which is preliminary data.</text>
</comment>
<dbReference type="Pfam" id="PF23598">
    <property type="entry name" value="LRR_14"/>
    <property type="match status" value="1"/>
</dbReference>
<dbReference type="InterPro" id="IPR058192">
    <property type="entry name" value="WHD_ROQ1-like"/>
</dbReference>
<evidence type="ECO:0000256" key="6">
    <source>
        <dbReference type="ARBA" id="ARBA00023027"/>
    </source>
</evidence>
<dbReference type="InterPro" id="IPR002156">
    <property type="entry name" value="RNaseH_domain"/>
</dbReference>
<keyword evidence="2" id="KW-0433">Leucine-rich repeat</keyword>
<accession>A0A8T2AWT3</accession>
<dbReference type="GO" id="GO:0003676">
    <property type="term" value="F:nucleic acid binding"/>
    <property type="evidence" value="ECO:0007669"/>
    <property type="project" value="InterPro"/>
</dbReference>
<dbReference type="InterPro" id="IPR003593">
    <property type="entry name" value="AAA+_ATPase"/>
</dbReference>
<dbReference type="SMART" id="SM00382">
    <property type="entry name" value="AAA"/>
    <property type="match status" value="1"/>
</dbReference>
<dbReference type="PANTHER" id="PTHR11017">
    <property type="entry name" value="LEUCINE-RICH REPEAT-CONTAINING PROTEIN"/>
    <property type="match status" value="1"/>
</dbReference>
<dbReference type="InterPro" id="IPR002182">
    <property type="entry name" value="NB-ARC"/>
</dbReference>
<evidence type="ECO:0000256" key="5">
    <source>
        <dbReference type="ARBA" id="ARBA00022821"/>
    </source>
</evidence>
<dbReference type="Pfam" id="PF23282">
    <property type="entry name" value="WHD_ROQ1"/>
    <property type="match status" value="1"/>
</dbReference>
<dbReference type="FunFam" id="1.10.8.430:FF:000002">
    <property type="entry name" value="Disease resistance protein (TIR-NBS-LRR class)"/>
    <property type="match status" value="1"/>
</dbReference>
<evidence type="ECO:0000256" key="3">
    <source>
        <dbReference type="ARBA" id="ARBA00022737"/>
    </source>
</evidence>
<keyword evidence="9" id="KW-0675">Receptor</keyword>
<dbReference type="GO" id="GO:0007165">
    <property type="term" value="P:signal transduction"/>
    <property type="evidence" value="ECO:0007669"/>
    <property type="project" value="InterPro"/>
</dbReference>
<evidence type="ECO:0000259" key="8">
    <source>
        <dbReference type="PROSITE" id="PS50104"/>
    </source>
</evidence>
<dbReference type="InterPro" id="IPR001611">
    <property type="entry name" value="Leu-rich_rpt"/>
</dbReference>